<feature type="domain" description="Peptidase S1" evidence="3">
    <location>
        <begin position="27"/>
        <end position="206"/>
    </location>
</feature>
<proteinExistence type="predicted"/>
<dbReference type="GO" id="GO:0004252">
    <property type="term" value="F:serine-type endopeptidase activity"/>
    <property type="evidence" value="ECO:0007669"/>
    <property type="project" value="InterPro"/>
</dbReference>
<evidence type="ECO:0000313" key="4">
    <source>
        <dbReference type="EMBL" id="VDP13678.1"/>
    </source>
</evidence>
<dbReference type="SMART" id="SM00020">
    <property type="entry name" value="Tryp_SPc"/>
    <property type="match status" value="1"/>
</dbReference>
<feature type="chain" id="PRO_5043137748" evidence="2">
    <location>
        <begin position="22"/>
        <end position="254"/>
    </location>
</feature>
<name>A0A182ZZ80_9TREM</name>
<dbReference type="InterPro" id="IPR009003">
    <property type="entry name" value="Peptidase_S1_PA"/>
</dbReference>
<accession>A0A182ZZ80</accession>
<dbReference type="Proteomes" id="UP000272942">
    <property type="component" value="Unassembled WGS sequence"/>
</dbReference>
<reference evidence="4 5" key="2">
    <citation type="submission" date="2018-11" db="EMBL/GenBank/DDBJ databases">
        <authorList>
            <consortium name="Pathogen Informatics"/>
        </authorList>
    </citation>
    <scope>NUCLEOTIDE SEQUENCE [LARGE SCALE GENOMIC DNA]</scope>
    <source>
        <strain evidence="4 5">Egypt</strain>
    </source>
</reference>
<dbReference type="EMBL" id="UZAN01000022">
    <property type="protein sequence ID" value="VDP13678.1"/>
    <property type="molecule type" value="Genomic_DNA"/>
</dbReference>
<evidence type="ECO:0000313" key="6">
    <source>
        <dbReference type="WBParaSite" id="ECPE_0000001401-mRNA-1"/>
    </source>
</evidence>
<sequence length="254" mass="28081">MRCRAISFIVWSTLVWNVLTADQLEYRIQNGFIASPGEFPSVVLLTGKQHRCTGTLVGPNKILTAGHCACGDTMTDAYANVTSVSERFDPTAYHRRILGIAYPVSYAQSCEQLFHGNDQYQNVLGGTSDIAILTTDDPFPYIPGAVEFEQLDLSSESNFSKLLNEVVQADALVLGFGKEAHSQTTGVLRFGKPHWTPSVDLFYTFFPYVHRYSSGNIRFTLNRPLSPPMSGGLYISISLPPLQREGELAGKNVY</sequence>
<dbReference type="OrthoDB" id="531708at2759"/>
<dbReference type="Pfam" id="PF00089">
    <property type="entry name" value="Trypsin"/>
    <property type="match status" value="1"/>
</dbReference>
<evidence type="ECO:0000256" key="1">
    <source>
        <dbReference type="ARBA" id="ARBA00023157"/>
    </source>
</evidence>
<keyword evidence="5" id="KW-1185">Reference proteome</keyword>
<keyword evidence="2" id="KW-0732">Signal</keyword>
<feature type="signal peptide" evidence="2">
    <location>
        <begin position="1"/>
        <end position="21"/>
    </location>
</feature>
<reference evidence="6" key="1">
    <citation type="submission" date="2016-06" db="UniProtKB">
        <authorList>
            <consortium name="WormBaseParasite"/>
        </authorList>
    </citation>
    <scope>IDENTIFICATION</scope>
</reference>
<gene>
    <name evidence="4" type="ORF">ECPE_LOCUS15</name>
</gene>
<dbReference type="InterPro" id="IPR018114">
    <property type="entry name" value="TRYPSIN_HIS"/>
</dbReference>
<dbReference type="Gene3D" id="2.40.10.10">
    <property type="entry name" value="Trypsin-like serine proteases"/>
    <property type="match status" value="1"/>
</dbReference>
<dbReference type="PROSITE" id="PS00134">
    <property type="entry name" value="TRYPSIN_HIS"/>
    <property type="match status" value="1"/>
</dbReference>
<dbReference type="InterPro" id="IPR050430">
    <property type="entry name" value="Peptidase_S1"/>
</dbReference>
<dbReference type="GO" id="GO:0006508">
    <property type="term" value="P:proteolysis"/>
    <property type="evidence" value="ECO:0007669"/>
    <property type="project" value="InterPro"/>
</dbReference>
<organism evidence="6">
    <name type="scientific">Echinostoma caproni</name>
    <dbReference type="NCBI Taxonomy" id="27848"/>
    <lineage>
        <taxon>Eukaryota</taxon>
        <taxon>Metazoa</taxon>
        <taxon>Spiralia</taxon>
        <taxon>Lophotrochozoa</taxon>
        <taxon>Platyhelminthes</taxon>
        <taxon>Trematoda</taxon>
        <taxon>Digenea</taxon>
        <taxon>Plagiorchiida</taxon>
        <taxon>Echinostomata</taxon>
        <taxon>Echinostomatoidea</taxon>
        <taxon>Echinostomatidae</taxon>
        <taxon>Echinostoma</taxon>
    </lineage>
</organism>
<dbReference type="WBParaSite" id="ECPE_0000001401-mRNA-1">
    <property type="protein sequence ID" value="ECPE_0000001401-mRNA-1"/>
    <property type="gene ID" value="ECPE_0000001401"/>
</dbReference>
<dbReference type="PANTHER" id="PTHR24276:SF98">
    <property type="entry name" value="FI18310P1-RELATED"/>
    <property type="match status" value="1"/>
</dbReference>
<protein>
    <submittedName>
        <fullName evidence="6">Peptidase S1 domain-containing protein</fullName>
    </submittedName>
</protein>
<evidence type="ECO:0000313" key="5">
    <source>
        <dbReference type="Proteomes" id="UP000272942"/>
    </source>
</evidence>
<dbReference type="PANTHER" id="PTHR24276">
    <property type="entry name" value="POLYSERASE-RELATED"/>
    <property type="match status" value="1"/>
</dbReference>
<dbReference type="InterPro" id="IPR043504">
    <property type="entry name" value="Peptidase_S1_PA_chymotrypsin"/>
</dbReference>
<evidence type="ECO:0000256" key="2">
    <source>
        <dbReference type="SAM" id="SignalP"/>
    </source>
</evidence>
<dbReference type="SUPFAM" id="SSF50494">
    <property type="entry name" value="Trypsin-like serine proteases"/>
    <property type="match status" value="1"/>
</dbReference>
<dbReference type="InterPro" id="IPR001254">
    <property type="entry name" value="Trypsin_dom"/>
</dbReference>
<keyword evidence="1" id="KW-1015">Disulfide bond</keyword>
<evidence type="ECO:0000259" key="3">
    <source>
        <dbReference type="SMART" id="SM00020"/>
    </source>
</evidence>
<dbReference type="AlphaFoldDB" id="A0A182ZZ80"/>